<evidence type="ECO:0000313" key="2">
    <source>
        <dbReference type="Proteomes" id="UP000801864"/>
    </source>
</evidence>
<gene>
    <name evidence="1" type="ORF">CFAM422_005782</name>
</gene>
<evidence type="ECO:0000313" key="1">
    <source>
        <dbReference type="EMBL" id="KAF3072104.1"/>
    </source>
</evidence>
<protein>
    <submittedName>
        <fullName evidence="1">Uncharacterized protein</fullName>
    </submittedName>
</protein>
<accession>A0A9P5CE26</accession>
<proteinExistence type="predicted"/>
<organism evidence="1 2">
    <name type="scientific">Trichoderma lentiforme</name>
    <dbReference type="NCBI Taxonomy" id="1567552"/>
    <lineage>
        <taxon>Eukaryota</taxon>
        <taxon>Fungi</taxon>
        <taxon>Dikarya</taxon>
        <taxon>Ascomycota</taxon>
        <taxon>Pezizomycotina</taxon>
        <taxon>Sordariomycetes</taxon>
        <taxon>Hypocreomycetidae</taxon>
        <taxon>Hypocreales</taxon>
        <taxon>Hypocreaceae</taxon>
        <taxon>Trichoderma</taxon>
    </lineage>
</organism>
<dbReference type="AlphaFoldDB" id="A0A9P5CE26"/>
<dbReference type="EMBL" id="QLNT01000009">
    <property type="protein sequence ID" value="KAF3072104.1"/>
    <property type="molecule type" value="Genomic_DNA"/>
</dbReference>
<name>A0A9P5CE26_9HYPO</name>
<comment type="caution">
    <text evidence="1">The sequence shown here is derived from an EMBL/GenBank/DDBJ whole genome shotgun (WGS) entry which is preliminary data.</text>
</comment>
<dbReference type="Proteomes" id="UP000801864">
    <property type="component" value="Unassembled WGS sequence"/>
</dbReference>
<keyword evidence="2" id="KW-1185">Reference proteome</keyword>
<reference evidence="1 2" key="1">
    <citation type="submission" date="2018-06" db="EMBL/GenBank/DDBJ databases">
        <title>Genome analysis of cellulolytic fungus Trichoderma lentiforme CFAM-422.</title>
        <authorList>
            <person name="Steindorff A.S."/>
            <person name="Formighieri E.F."/>
            <person name="Midorikawa G.E.O."/>
            <person name="Tamietti M.S."/>
            <person name="Ramos E.Z."/>
            <person name="Silva A.S."/>
            <person name="Bon E.P.S."/>
            <person name="Mendes T.D."/>
            <person name="Damaso M.C.T."/>
            <person name="Favaro L.C.L."/>
        </authorList>
    </citation>
    <scope>NUCLEOTIDE SEQUENCE [LARGE SCALE GENOMIC DNA]</scope>
    <source>
        <strain evidence="1 2">CFAM-422</strain>
    </source>
</reference>
<sequence>MASFTGILDGFTTDPMVRLSLKLMLYRLRGPAREGREEAGSVARPRYHEKTDALRALEELVTLGLVFVLRRS</sequence>